<dbReference type="InterPro" id="IPR013551">
    <property type="entry name" value="YicC-like_C"/>
</dbReference>
<keyword evidence="9" id="KW-1185">Reference proteome</keyword>
<dbReference type="Proteomes" id="UP000244081">
    <property type="component" value="Unassembled WGS sequence"/>
</dbReference>
<evidence type="ECO:0000313" key="9">
    <source>
        <dbReference type="Proteomes" id="UP000244081"/>
    </source>
</evidence>
<dbReference type="RefSeq" id="WP_107990057.1">
    <property type="nucleotide sequence ID" value="NZ_QAYG01000004.1"/>
</dbReference>
<name>A0A2T5V9N7_9HYPH</name>
<feature type="domain" description="Endoribonuclease YicC-like C-terminal" evidence="7">
    <location>
        <begin position="181"/>
        <end position="294"/>
    </location>
</feature>
<evidence type="ECO:0000256" key="1">
    <source>
        <dbReference type="ARBA" id="ARBA00001968"/>
    </source>
</evidence>
<dbReference type="AlphaFoldDB" id="A0A2T5V9N7"/>
<dbReference type="Pfam" id="PF08340">
    <property type="entry name" value="YicC-like_C"/>
    <property type="match status" value="1"/>
</dbReference>
<evidence type="ECO:0000256" key="4">
    <source>
        <dbReference type="ARBA" id="ARBA00022801"/>
    </source>
</evidence>
<keyword evidence="2" id="KW-0540">Nuclease</keyword>
<evidence type="ECO:0000256" key="2">
    <source>
        <dbReference type="ARBA" id="ARBA00022722"/>
    </source>
</evidence>
<dbReference type="EMBL" id="QAYG01000004">
    <property type="protein sequence ID" value="PTW60441.1"/>
    <property type="molecule type" value="Genomic_DNA"/>
</dbReference>
<dbReference type="NCBIfam" id="TIGR00255">
    <property type="entry name" value="YicC/YloC family endoribonuclease"/>
    <property type="match status" value="1"/>
</dbReference>
<dbReference type="OrthoDB" id="9771229at2"/>
<proteinExistence type="inferred from homology"/>
<reference evidence="8 9" key="1">
    <citation type="submission" date="2018-04" db="EMBL/GenBank/DDBJ databases">
        <title>Genomic Encyclopedia of Archaeal and Bacterial Type Strains, Phase II (KMG-II): from individual species to whole genera.</title>
        <authorList>
            <person name="Goeker M."/>
        </authorList>
    </citation>
    <scope>NUCLEOTIDE SEQUENCE [LARGE SCALE GENOMIC DNA]</scope>
    <source>
        <strain evidence="8 9">DSM 23382</strain>
    </source>
</reference>
<comment type="caution">
    <text evidence="8">The sequence shown here is derived from an EMBL/GenBank/DDBJ whole genome shotgun (WGS) entry which is preliminary data.</text>
</comment>
<dbReference type="PANTHER" id="PTHR30636:SF3">
    <property type="entry name" value="UPF0701 PROTEIN YICC"/>
    <property type="match status" value="1"/>
</dbReference>
<feature type="domain" description="Endoribonuclease YicC-like N-terminal" evidence="6">
    <location>
        <begin position="4"/>
        <end position="158"/>
    </location>
</feature>
<dbReference type="PANTHER" id="PTHR30636">
    <property type="entry name" value="UPF0701 PROTEIN YICC"/>
    <property type="match status" value="1"/>
</dbReference>
<dbReference type="InterPro" id="IPR013527">
    <property type="entry name" value="YicC-like_N"/>
</dbReference>
<dbReference type="GO" id="GO:0004521">
    <property type="term" value="F:RNA endonuclease activity"/>
    <property type="evidence" value="ECO:0007669"/>
    <property type="project" value="InterPro"/>
</dbReference>
<evidence type="ECO:0000256" key="3">
    <source>
        <dbReference type="ARBA" id="ARBA00022759"/>
    </source>
</evidence>
<keyword evidence="3" id="KW-0255">Endonuclease</keyword>
<evidence type="ECO:0000313" key="8">
    <source>
        <dbReference type="EMBL" id="PTW60441.1"/>
    </source>
</evidence>
<keyword evidence="4" id="KW-0378">Hydrolase</keyword>
<sequence length="294" mass="32084">MTLASMTGFARAEGTHGAIRWTWELRSVNGKGLDVRFRLGNGFDSLEPALRKNVGAALARGNVNITLSVHREAGEIVPRINDSALEAVIEALEAIRRRTGAAPATAEGILSFRGVFEVQESEIGEEERARQHAAVLASFETALADLVSMRQSEGDAVQRMIEGHVTRIASLTEDAENCPARSVDGIRARLAQQVRQLMEHGEFDEGRLHQEAVLLATKADIREELDRLKAHVAAVCDLIASGGPIGRKLDFLAQEFNREANTLCSKANDTSLTAIGLDLKTTIDQLREQIQNLE</sequence>
<evidence type="ECO:0000259" key="7">
    <source>
        <dbReference type="Pfam" id="PF08340"/>
    </source>
</evidence>
<gene>
    <name evidence="8" type="ORF">C8N35_10464</name>
</gene>
<evidence type="ECO:0000259" key="6">
    <source>
        <dbReference type="Pfam" id="PF03755"/>
    </source>
</evidence>
<protein>
    <submittedName>
        <fullName evidence="8">Uncharacterized protein (TIGR00255 family)</fullName>
    </submittedName>
</protein>
<comment type="similarity">
    <text evidence="5">Belongs to the YicC/YloC family.</text>
</comment>
<dbReference type="Pfam" id="PF03755">
    <property type="entry name" value="YicC-like_N"/>
    <property type="match status" value="1"/>
</dbReference>
<evidence type="ECO:0000256" key="5">
    <source>
        <dbReference type="ARBA" id="ARBA00035648"/>
    </source>
</evidence>
<accession>A0A2T5V9N7</accession>
<organism evidence="8 9">
    <name type="scientific">Breoghania corrubedonensis</name>
    <dbReference type="NCBI Taxonomy" id="665038"/>
    <lineage>
        <taxon>Bacteria</taxon>
        <taxon>Pseudomonadati</taxon>
        <taxon>Pseudomonadota</taxon>
        <taxon>Alphaproteobacteria</taxon>
        <taxon>Hyphomicrobiales</taxon>
        <taxon>Stappiaceae</taxon>
        <taxon>Breoghania</taxon>
    </lineage>
</organism>
<dbReference type="GO" id="GO:0016787">
    <property type="term" value="F:hydrolase activity"/>
    <property type="evidence" value="ECO:0007669"/>
    <property type="project" value="UniProtKB-KW"/>
</dbReference>
<comment type="cofactor">
    <cofactor evidence="1">
        <name>a divalent metal cation</name>
        <dbReference type="ChEBI" id="CHEBI:60240"/>
    </cofactor>
</comment>
<dbReference type="InterPro" id="IPR005229">
    <property type="entry name" value="YicC/YloC-like"/>
</dbReference>